<sequence>MRFSPPSAEGFGDAANTPILASRPLPAIDFHNPLHGKEIEITTKITDEKTRVSVNVPNRDLQLSADVTKKLQELWQTDTPSRGYRVYTPASTARGLHTPSLYKSSIVESIKTVDKADELLPAPWIVGQKTDILVEPSSSISTPHPCVVNQPRSTKPHPKNWSRSPQRLGLTKQKPVLPSVDLTTPPDSVKATSQTLSIQEKAPTNFVLLCQAATIKRTHSYTWELKRFLMDSSRIPASVNLEELSRGLGCCVGALIEDIAEGNDDHVFVYLPDREPHSPIPSKCSHCGDFVAVSNPEPGRNRMCDMFLKILRMFGEGVEFCVHTTPGVGTHPETGPRDLEMLSVQGCQNQIVTSDLIMIPTTLSTIKEAHSSTASTTIEHLDLESLSEFNYEEFMIWIDVKQFQDNIEVVL</sequence>
<protein>
    <submittedName>
        <fullName evidence="2">Uncharacterized protein</fullName>
    </submittedName>
</protein>
<organism evidence="2 3">
    <name type="scientific">Orbilia ellipsospora</name>
    <dbReference type="NCBI Taxonomy" id="2528407"/>
    <lineage>
        <taxon>Eukaryota</taxon>
        <taxon>Fungi</taxon>
        <taxon>Dikarya</taxon>
        <taxon>Ascomycota</taxon>
        <taxon>Pezizomycotina</taxon>
        <taxon>Orbiliomycetes</taxon>
        <taxon>Orbiliales</taxon>
        <taxon>Orbiliaceae</taxon>
        <taxon>Orbilia</taxon>
    </lineage>
</organism>
<evidence type="ECO:0000313" key="2">
    <source>
        <dbReference type="EMBL" id="KAK6527411.1"/>
    </source>
</evidence>
<reference evidence="2 3" key="1">
    <citation type="submission" date="2019-10" db="EMBL/GenBank/DDBJ databases">
        <authorList>
            <person name="Palmer J.M."/>
        </authorList>
    </citation>
    <scope>NUCLEOTIDE SEQUENCE [LARGE SCALE GENOMIC DNA]</scope>
    <source>
        <strain evidence="2 3">TWF694</strain>
    </source>
</reference>
<dbReference type="AlphaFoldDB" id="A0AAV9WWK6"/>
<evidence type="ECO:0000256" key="1">
    <source>
        <dbReference type="SAM" id="MobiDB-lite"/>
    </source>
</evidence>
<proteinExistence type="predicted"/>
<name>A0AAV9WWK6_9PEZI</name>
<gene>
    <name evidence="2" type="ORF">TWF694_004400</name>
</gene>
<comment type="caution">
    <text evidence="2">The sequence shown here is derived from an EMBL/GenBank/DDBJ whole genome shotgun (WGS) entry which is preliminary data.</text>
</comment>
<evidence type="ECO:0000313" key="3">
    <source>
        <dbReference type="Proteomes" id="UP001365542"/>
    </source>
</evidence>
<dbReference type="EMBL" id="JAVHJO010000015">
    <property type="protein sequence ID" value="KAK6527411.1"/>
    <property type="molecule type" value="Genomic_DNA"/>
</dbReference>
<dbReference type="Proteomes" id="UP001365542">
    <property type="component" value="Unassembled WGS sequence"/>
</dbReference>
<keyword evidence="3" id="KW-1185">Reference proteome</keyword>
<accession>A0AAV9WWK6</accession>
<feature type="region of interest" description="Disordered" evidence="1">
    <location>
        <begin position="143"/>
        <end position="172"/>
    </location>
</feature>